<dbReference type="Gene3D" id="3.90.1150.10">
    <property type="entry name" value="Aspartate Aminotransferase, domain 1"/>
    <property type="match status" value="2"/>
</dbReference>
<dbReference type="GO" id="GO:0008483">
    <property type="term" value="F:transaminase activity"/>
    <property type="evidence" value="ECO:0007669"/>
    <property type="project" value="UniProtKB-KW"/>
</dbReference>
<feature type="region of interest" description="Disordered" evidence="7">
    <location>
        <begin position="226"/>
        <end position="246"/>
    </location>
</feature>
<dbReference type="InterPro" id="IPR015424">
    <property type="entry name" value="PyrdxlP-dep_Trfase"/>
</dbReference>
<evidence type="ECO:0000256" key="7">
    <source>
        <dbReference type="SAM" id="MobiDB-lite"/>
    </source>
</evidence>
<evidence type="ECO:0000256" key="1">
    <source>
        <dbReference type="ARBA" id="ARBA00001933"/>
    </source>
</evidence>
<dbReference type="SUPFAM" id="SSF53383">
    <property type="entry name" value="PLP-dependent transferases"/>
    <property type="match status" value="1"/>
</dbReference>
<keyword evidence="9" id="KW-1185">Reference proteome</keyword>
<keyword evidence="3 8" id="KW-0032">Aminotransferase</keyword>
<dbReference type="PANTHER" id="PTHR43206">
    <property type="entry name" value="AMINOTRANSFERASE"/>
    <property type="match status" value="1"/>
</dbReference>
<dbReference type="InterPro" id="IPR049704">
    <property type="entry name" value="Aminotrans_3_PPA_site"/>
</dbReference>
<evidence type="ECO:0000256" key="2">
    <source>
        <dbReference type="ARBA" id="ARBA00008954"/>
    </source>
</evidence>
<dbReference type="PROSITE" id="PS00600">
    <property type="entry name" value="AA_TRANSFER_CLASS_3"/>
    <property type="match status" value="1"/>
</dbReference>
<evidence type="ECO:0000256" key="5">
    <source>
        <dbReference type="ARBA" id="ARBA00022898"/>
    </source>
</evidence>
<accession>A0ABD5UQ89</accession>
<evidence type="ECO:0000256" key="4">
    <source>
        <dbReference type="ARBA" id="ARBA00022679"/>
    </source>
</evidence>
<gene>
    <name evidence="8" type="ORF">ACFQE9_03295</name>
</gene>
<comment type="caution">
    <text evidence="8">The sequence shown here is derived from an EMBL/GenBank/DDBJ whole genome shotgun (WGS) entry which is preliminary data.</text>
</comment>
<keyword evidence="5 6" id="KW-0663">Pyridoxal phosphate</keyword>
<dbReference type="RefSeq" id="WP_379740268.1">
    <property type="nucleotide sequence ID" value="NZ_JBHSVN010000001.1"/>
</dbReference>
<dbReference type="PIRSF" id="PIRSF000521">
    <property type="entry name" value="Transaminase_4ab_Lys_Orn"/>
    <property type="match status" value="1"/>
</dbReference>
<dbReference type="InterPro" id="IPR005814">
    <property type="entry name" value="Aminotrans_3"/>
</dbReference>
<dbReference type="Proteomes" id="UP001596296">
    <property type="component" value="Unassembled WGS sequence"/>
</dbReference>
<protein>
    <submittedName>
        <fullName evidence="8">Aspartate aminotransferase family protein</fullName>
    </submittedName>
</protein>
<dbReference type="EMBL" id="JBHSXL010000003">
    <property type="protein sequence ID" value="MFC6891644.1"/>
    <property type="molecule type" value="Genomic_DNA"/>
</dbReference>
<sequence>MDRHTAEPDVDAFPGPNAERWVSFHGEHAAPSEYSHEFVWDLNGGADGPFVTDVDGNVLLDFTCHIGAAPLGYDNGKVLGKLREFDLAEPMKIAGQDMYFGSGPDPAEADFPSSSHLMDRLTDVSSHYGMDTVFLSNSGAEAVENAMKITHNAAPAAKYGYAFEGSFHGRTLGTLSVTRSKDVYTRHYPEIAGIRTVPFCGDRGCSPASCECGFFTGGGSGTGGGSVAGGGSGNGETGGGSGGGGSRLRDALAPEGGHVDPAEIAFMILEPVQGVGGYRFPSEAFMAEVGAVCEEYDVPLVVDEIQSGIGRTGEMWASDHYPIEPDVIASAKALRVGATISRSELFPSEKNRLGSTFGGGDVLASMMGVFTLEAIEEHDLLANATRRGRQAKELLGDGAPDHVVDVRGKGLMLAVEFDTPERRDAVVREALERGLLTLGCGKKTIRLLPPLDSTEREIELGTSIFLEAIEAAGPTATTA</sequence>
<evidence type="ECO:0000256" key="6">
    <source>
        <dbReference type="RuleBase" id="RU003560"/>
    </source>
</evidence>
<dbReference type="PANTHER" id="PTHR43206:SF2">
    <property type="entry name" value="4-AMINOBUTYRATE AMINOTRANSFERASE GABT"/>
    <property type="match status" value="1"/>
</dbReference>
<comment type="cofactor">
    <cofactor evidence="1">
        <name>pyridoxal 5'-phosphate</name>
        <dbReference type="ChEBI" id="CHEBI:597326"/>
    </cofactor>
</comment>
<proteinExistence type="inferred from homology"/>
<dbReference type="InterPro" id="IPR015422">
    <property type="entry name" value="PyrdxlP-dep_Trfase_small"/>
</dbReference>
<dbReference type="InterPro" id="IPR015421">
    <property type="entry name" value="PyrdxlP-dep_Trfase_major"/>
</dbReference>
<dbReference type="CDD" id="cd00610">
    <property type="entry name" value="OAT_like"/>
    <property type="match status" value="1"/>
</dbReference>
<dbReference type="AlphaFoldDB" id="A0ABD5UQ89"/>
<reference evidence="8 9" key="1">
    <citation type="journal article" date="2019" name="Int. J. Syst. Evol. Microbiol.">
        <title>The Global Catalogue of Microorganisms (GCM) 10K type strain sequencing project: providing services to taxonomists for standard genome sequencing and annotation.</title>
        <authorList>
            <consortium name="The Broad Institute Genomics Platform"/>
            <consortium name="The Broad Institute Genome Sequencing Center for Infectious Disease"/>
            <person name="Wu L."/>
            <person name="Ma J."/>
        </authorList>
    </citation>
    <scope>NUCLEOTIDE SEQUENCE [LARGE SCALE GENOMIC DNA]</scope>
    <source>
        <strain evidence="8 9">SKJ47</strain>
    </source>
</reference>
<dbReference type="Pfam" id="PF00202">
    <property type="entry name" value="Aminotran_3"/>
    <property type="match status" value="2"/>
</dbReference>
<keyword evidence="4" id="KW-0808">Transferase</keyword>
<evidence type="ECO:0000256" key="3">
    <source>
        <dbReference type="ARBA" id="ARBA00022576"/>
    </source>
</evidence>
<evidence type="ECO:0000313" key="9">
    <source>
        <dbReference type="Proteomes" id="UP001596296"/>
    </source>
</evidence>
<organism evidence="8 9">
    <name type="scientific">Halopenitus salinus</name>
    <dbReference type="NCBI Taxonomy" id="1198295"/>
    <lineage>
        <taxon>Archaea</taxon>
        <taxon>Methanobacteriati</taxon>
        <taxon>Methanobacteriota</taxon>
        <taxon>Stenosarchaea group</taxon>
        <taxon>Halobacteria</taxon>
        <taxon>Halobacteriales</taxon>
        <taxon>Haloferacaceae</taxon>
        <taxon>Halopenitus</taxon>
    </lineage>
</organism>
<evidence type="ECO:0000313" key="8">
    <source>
        <dbReference type="EMBL" id="MFC6891644.1"/>
    </source>
</evidence>
<name>A0ABD5UQ89_9EURY</name>
<comment type="similarity">
    <text evidence="2 6">Belongs to the class-III pyridoxal-phosphate-dependent aminotransferase family.</text>
</comment>
<dbReference type="Gene3D" id="3.40.640.10">
    <property type="entry name" value="Type I PLP-dependent aspartate aminotransferase-like (Major domain)"/>
    <property type="match status" value="2"/>
</dbReference>